<dbReference type="GO" id="GO:0071561">
    <property type="term" value="C:nucleus-vacuole junction"/>
    <property type="evidence" value="ECO:0007669"/>
    <property type="project" value="TreeGrafter"/>
</dbReference>
<dbReference type="GO" id="GO:0005770">
    <property type="term" value="C:late endosome"/>
    <property type="evidence" value="ECO:0007669"/>
    <property type="project" value="TreeGrafter"/>
</dbReference>
<keyword evidence="8" id="KW-0418">Kinase</keyword>
<evidence type="ECO:0000256" key="5">
    <source>
        <dbReference type="ARBA" id="ARBA00022679"/>
    </source>
</evidence>
<organism evidence="14">
    <name type="scientific">Blastobotrys adeninivorans</name>
    <name type="common">Yeast</name>
    <name type="synonym">Arxula adeninivorans</name>
    <dbReference type="NCBI Taxonomy" id="409370"/>
    <lineage>
        <taxon>Eukaryota</taxon>
        <taxon>Fungi</taxon>
        <taxon>Dikarya</taxon>
        <taxon>Ascomycota</taxon>
        <taxon>Saccharomycotina</taxon>
        <taxon>Dipodascomycetes</taxon>
        <taxon>Dipodascales</taxon>
        <taxon>Trichomonascaceae</taxon>
        <taxon>Blastobotrys</taxon>
    </lineage>
</organism>
<dbReference type="InterPro" id="IPR015943">
    <property type="entry name" value="WD40/YVTN_repeat-like_dom_sf"/>
</dbReference>
<evidence type="ECO:0000259" key="13">
    <source>
        <dbReference type="PROSITE" id="PS50011"/>
    </source>
</evidence>
<evidence type="ECO:0000256" key="1">
    <source>
        <dbReference type="ARBA" id="ARBA00004455"/>
    </source>
</evidence>
<dbReference type="GO" id="GO:0005524">
    <property type="term" value="F:ATP binding"/>
    <property type="evidence" value="ECO:0007669"/>
    <property type="project" value="UniProtKB-KW"/>
</dbReference>
<dbReference type="PROSITE" id="PS50294">
    <property type="entry name" value="WD_REPEATS_REGION"/>
    <property type="match status" value="1"/>
</dbReference>
<evidence type="ECO:0000256" key="8">
    <source>
        <dbReference type="ARBA" id="ARBA00022777"/>
    </source>
</evidence>
<dbReference type="InterPro" id="IPR016024">
    <property type="entry name" value="ARM-type_fold"/>
</dbReference>
<dbReference type="PANTHER" id="PTHR17583">
    <property type="entry name" value="PHOSPHOINOSITIDE 3-KINASE REGULATORY SUBUNIT 4"/>
    <property type="match status" value="1"/>
</dbReference>
<keyword evidence="7" id="KW-0547">Nucleotide-binding</keyword>
<proteinExistence type="predicted"/>
<dbReference type="CDD" id="cd13980">
    <property type="entry name" value="STKc_Vps15"/>
    <property type="match status" value="1"/>
</dbReference>
<evidence type="ECO:0000256" key="3">
    <source>
        <dbReference type="ARBA" id="ARBA00022527"/>
    </source>
</evidence>
<dbReference type="SUPFAM" id="SSF48371">
    <property type="entry name" value="ARM repeat"/>
    <property type="match status" value="1"/>
</dbReference>
<dbReference type="InterPro" id="IPR011989">
    <property type="entry name" value="ARM-like"/>
</dbReference>
<comment type="subcellular location">
    <subcellularLocation>
        <location evidence="1">Endosome membrane</location>
        <topology evidence="1">Lipid-anchor</topology>
    </subcellularLocation>
    <subcellularLocation>
        <location evidence="10">Golgi apparatus</location>
        <location evidence="10">trans-Golgi network membrane</location>
        <topology evidence="10">Lipid-anchor</topology>
    </subcellularLocation>
</comment>
<keyword evidence="3" id="KW-0723">Serine/threonine-protein kinase</keyword>
<dbReference type="InterPro" id="IPR011009">
    <property type="entry name" value="Kinase-like_dom_sf"/>
</dbReference>
<feature type="compositionally biased region" description="Low complexity" evidence="12">
    <location>
        <begin position="902"/>
        <end position="920"/>
    </location>
</feature>
<dbReference type="PROSITE" id="PS00108">
    <property type="entry name" value="PROTEIN_KINASE_ST"/>
    <property type="match status" value="1"/>
</dbReference>
<keyword evidence="9" id="KW-0067">ATP-binding</keyword>
<name>A0A060T6G4_BLAAD</name>
<dbReference type="InterPro" id="IPR000719">
    <property type="entry name" value="Prot_kinase_dom"/>
</dbReference>
<dbReference type="InterPro" id="IPR036322">
    <property type="entry name" value="WD40_repeat_dom_sf"/>
</dbReference>
<dbReference type="GO" id="GO:0016236">
    <property type="term" value="P:macroautophagy"/>
    <property type="evidence" value="ECO:0007669"/>
    <property type="project" value="InterPro"/>
</dbReference>
<dbReference type="PROSITE" id="PS50082">
    <property type="entry name" value="WD_REPEATS_2"/>
    <property type="match status" value="1"/>
</dbReference>
<dbReference type="SUPFAM" id="SSF50978">
    <property type="entry name" value="WD40 repeat-like"/>
    <property type="match status" value="1"/>
</dbReference>
<dbReference type="FunFam" id="1.10.510.10:FF:000497">
    <property type="entry name" value="Phosphoinositide 3-kinase regulatory subunit"/>
    <property type="match status" value="1"/>
</dbReference>
<dbReference type="Pfam" id="PF00069">
    <property type="entry name" value="Pkinase"/>
    <property type="match status" value="1"/>
</dbReference>
<dbReference type="Pfam" id="PF00400">
    <property type="entry name" value="WD40"/>
    <property type="match status" value="1"/>
</dbReference>
<evidence type="ECO:0000313" key="14">
    <source>
        <dbReference type="EMBL" id="CDP36394.1"/>
    </source>
</evidence>
<evidence type="ECO:0000256" key="9">
    <source>
        <dbReference type="ARBA" id="ARBA00022840"/>
    </source>
</evidence>
<dbReference type="GO" id="GO:0004674">
    <property type="term" value="F:protein serine/threonine kinase activity"/>
    <property type="evidence" value="ECO:0007669"/>
    <property type="project" value="UniProtKB-KW"/>
</dbReference>
<dbReference type="InterPro" id="IPR055231">
    <property type="entry name" value="2AA_helical"/>
</dbReference>
<dbReference type="EMBL" id="HG937692">
    <property type="protein sequence ID" value="CDP36394.1"/>
    <property type="molecule type" value="Genomic_DNA"/>
</dbReference>
<evidence type="ECO:0000256" key="7">
    <source>
        <dbReference type="ARBA" id="ARBA00022741"/>
    </source>
</evidence>
<reference evidence="14" key="2">
    <citation type="submission" date="2014-06" db="EMBL/GenBank/DDBJ databases">
        <title>The complete genome of Blastobotrys (Arxula) adeninivorans LS3 - a yeast of biotechnological interest.</title>
        <authorList>
            <person name="Kunze G."/>
            <person name="Gaillardin C."/>
            <person name="Czernicka M."/>
            <person name="Durrens P."/>
            <person name="Martin T."/>
            <person name="Boer E."/>
            <person name="Gabaldon T."/>
            <person name="Cruz J."/>
            <person name="Talla E."/>
            <person name="Marck C."/>
            <person name="Goffeau A."/>
            <person name="Barbe V."/>
            <person name="Baret P."/>
            <person name="Baronian K."/>
            <person name="Beier S."/>
            <person name="Bleykasten C."/>
            <person name="Bode R."/>
            <person name="Casaregola S."/>
            <person name="Despons L."/>
            <person name="Fairhead C."/>
            <person name="Giersberg M."/>
            <person name="Gierski P."/>
            <person name="Hahnel U."/>
            <person name="Hartmann A."/>
            <person name="Jankowska D."/>
            <person name="Jubin C."/>
            <person name="Jung P."/>
            <person name="Lafontaine I."/>
            <person name="Leh-Louis V."/>
            <person name="Lemaire M."/>
            <person name="Marcet-Houben M."/>
            <person name="Mascher M."/>
            <person name="Morel G."/>
            <person name="Richard G.-F."/>
            <person name="Riechen J."/>
            <person name="Sacerdot C."/>
            <person name="Sarkar A."/>
            <person name="Savel G."/>
            <person name="Schacherer J."/>
            <person name="Sherman D."/>
            <person name="Straub M.-L."/>
            <person name="Stein N."/>
            <person name="Thierry A."/>
            <person name="Trautwein-Schult A."/>
            <person name="Westhof E."/>
            <person name="Worch S."/>
            <person name="Dujon B."/>
            <person name="Souciet J.-L."/>
            <person name="Wincker P."/>
            <person name="Scholz U."/>
            <person name="Neuveglise N."/>
        </authorList>
    </citation>
    <scope>NUCLEOTIDE SEQUENCE</scope>
    <source>
        <strain evidence="14">LS3</strain>
    </source>
</reference>
<feature type="domain" description="Protein kinase" evidence="13">
    <location>
        <begin position="27"/>
        <end position="304"/>
    </location>
</feature>
<evidence type="ECO:0000256" key="10">
    <source>
        <dbReference type="ARBA" id="ARBA00037864"/>
    </source>
</evidence>
<evidence type="ECO:0000256" key="12">
    <source>
        <dbReference type="SAM" id="MobiDB-lite"/>
    </source>
</evidence>
<dbReference type="SMART" id="SM00220">
    <property type="entry name" value="S_TKc"/>
    <property type="match status" value="1"/>
</dbReference>
<dbReference type="EC" id="2.7.11.1" evidence="2"/>
<accession>A0A060T6G4</accession>
<keyword evidence="5" id="KW-0808">Transferase</keyword>
<protein>
    <recommendedName>
        <fullName evidence="2">non-specific serine/threonine protein kinase</fullName>
        <ecNumber evidence="2">2.7.11.1</ecNumber>
    </recommendedName>
</protein>
<dbReference type="GO" id="GO:0006623">
    <property type="term" value="P:protein targeting to vacuole"/>
    <property type="evidence" value="ECO:0007669"/>
    <property type="project" value="TreeGrafter"/>
</dbReference>
<keyword evidence="6" id="KW-0677">Repeat</keyword>
<evidence type="ECO:0000256" key="2">
    <source>
        <dbReference type="ARBA" id="ARBA00012513"/>
    </source>
</evidence>
<dbReference type="Gene3D" id="1.10.510.10">
    <property type="entry name" value="Transferase(Phosphotransferase) domain 1"/>
    <property type="match status" value="1"/>
</dbReference>
<dbReference type="Gene3D" id="1.25.10.10">
    <property type="entry name" value="Leucine-rich Repeat Variant"/>
    <property type="match status" value="2"/>
</dbReference>
<dbReference type="Pfam" id="PF22956">
    <property type="entry name" value="VPS15-like_hel"/>
    <property type="match status" value="1"/>
</dbReference>
<dbReference type="PANTHER" id="PTHR17583:SF0">
    <property type="entry name" value="PHOSPHOINOSITIDE 3-KINASE REGULATORY SUBUNIT 4"/>
    <property type="match status" value="1"/>
</dbReference>
<dbReference type="GO" id="GO:0010008">
    <property type="term" value="C:endosome membrane"/>
    <property type="evidence" value="ECO:0007669"/>
    <property type="project" value="UniProtKB-SubCell"/>
</dbReference>
<dbReference type="InterPro" id="IPR008271">
    <property type="entry name" value="Ser/Thr_kinase_AS"/>
</dbReference>
<feature type="repeat" description="WD" evidence="11">
    <location>
        <begin position="1038"/>
        <end position="1070"/>
    </location>
</feature>
<reference evidence="14" key="1">
    <citation type="submission" date="2014-02" db="EMBL/GenBank/DDBJ databases">
        <authorList>
            <person name="Genoscope - CEA"/>
        </authorList>
    </citation>
    <scope>NUCLEOTIDE SEQUENCE</scope>
    <source>
        <strain evidence="14">LS3</strain>
    </source>
</reference>
<keyword evidence="4 11" id="KW-0853">WD repeat</keyword>
<dbReference type="GO" id="GO:0034271">
    <property type="term" value="C:phosphatidylinositol 3-kinase complex, class III, type I"/>
    <property type="evidence" value="ECO:0007669"/>
    <property type="project" value="TreeGrafter"/>
</dbReference>
<evidence type="ECO:0000256" key="6">
    <source>
        <dbReference type="ARBA" id="ARBA00022737"/>
    </source>
</evidence>
<evidence type="ECO:0000256" key="4">
    <source>
        <dbReference type="ARBA" id="ARBA00022574"/>
    </source>
</evidence>
<feature type="compositionally biased region" description="Polar residues" evidence="12">
    <location>
        <begin position="883"/>
        <end position="901"/>
    </location>
</feature>
<dbReference type="InterPro" id="IPR045162">
    <property type="entry name" value="Vps15-like"/>
</dbReference>
<dbReference type="SUPFAM" id="SSF56112">
    <property type="entry name" value="Protein kinase-like (PK-like)"/>
    <property type="match status" value="1"/>
</dbReference>
<dbReference type="GO" id="GO:0034272">
    <property type="term" value="C:phosphatidylinositol 3-kinase complex, class III, type II"/>
    <property type="evidence" value="ECO:0007669"/>
    <property type="project" value="TreeGrafter"/>
</dbReference>
<evidence type="ECO:0000256" key="11">
    <source>
        <dbReference type="PROSITE-ProRule" id="PRU00221"/>
    </source>
</evidence>
<dbReference type="InterPro" id="IPR001680">
    <property type="entry name" value="WD40_rpt"/>
</dbReference>
<dbReference type="SMART" id="SM00320">
    <property type="entry name" value="WD40"/>
    <property type="match status" value="4"/>
</dbReference>
<gene>
    <name evidence="14" type="ORF">GNLVRS02_ARAD1B11946g</name>
</gene>
<feature type="region of interest" description="Disordered" evidence="12">
    <location>
        <begin position="873"/>
        <end position="920"/>
    </location>
</feature>
<dbReference type="GO" id="GO:0045324">
    <property type="term" value="P:late endosome to vacuole transport"/>
    <property type="evidence" value="ECO:0007669"/>
    <property type="project" value="InterPro"/>
</dbReference>
<sequence length="1446" mass="161239">MGGQLSLLTPTASTIAIDAYVNELGDVQYERLMSNARFLKTVKGTHLDGLVVCKVFIKPSDIDLVKVEKELIRQRRSLARSCNSAPYTRVANTERAGYLVRQYFRYNLYDRISSRPFLEHIEKLWITYQLLHALKDSHEVDVCHGDIKSENIMVTSWNWIYLSDYAPYKPVYLPENDPSYFSFFFDTSQRRTCYLAPERFNGSTDTIVADSKELTPQMDIFSLGCVIAELFQEGAPTFTLAELYKYKKGEFEPSLSSVEDPTVRSLVLSMIDIDPAKRLSAADYIEKWTGSAFPSYFPFLHSYIANLSRPIDQNVDIERAKQIESDSRIIDIWEQFHTISMELGYDPASDSTTSSGSNSTNNKLANLHSCDPMDSVVPVCLDLPQMDPWVPKHRQLTPTDDGALMIVALVCSSIRNTSNADTRVKACELLLALGERVHDEAKLDRCIPHLISILDDSSDIVCIAALRSLTHLLDLVGAITPVNGNIFLEYIFPKLSTLLNSYSDTVRCAYASCLATLAQVASKFLDMGQVLKSTGMMETVDPETENGVSVDTSAFDTLRQNLSFVIEEHVTALLTDSSSFVRRSLLRNLVPLCMFFGKQKTNDVILSHLITYLNDKDPFLRIDLFDSVVALAPYVGAMSLEQYIIPLMIQTLADPEEFVVNKVICAFTDLSDLGLIRPPLVWELLKTCSKFIIHPNTWIRNSIFAFISSTTRWMTAAQLYCLLHPIIRPFLTCDICDFTEPSLMTNAAPQMSRAVYNRALSWASNAQKSLFWKIQEKPSSSTQIPKYGRKSSSSISLSSEDEQWIKRLTEVGLKKDDMWMLVTFKEYIFRIARVNSRPGNDRSLQLPSTVEIQSVGVLPHNVFFDNPNPWHGKASHLSRATIPESNEPTGTSSMQNNRQMPSTGDGASLLSGGSSTATVTARALPSTATDLTDAYGEVTSESGRVSSPAHFAAAKSPEHTLRAISSYTGEDPYVWTYLRSVANSSMGFPDVDSDTNKSKVDFGPRFEPCTRARTKAPNSTLALRNRKGKPLGILVSSFDEHNGAVNALAVSPDHRFFVSGSDDGTVKVWDCFRLEKNVINKSVQTLKLGDNVQVKSICFIGNTYSFACATSDGKINFVQVEATPRTETLGPRYRKISVIHRLDLQEGEIGLDVQYVKTELAGSCLYVSTSRCRIAIIDLERMENVQELKNQYSHGIITSFVVDRKKNWLLMGTSLGVLDLWDLRFQIPVRSWALSGGKPIRQLSLYPKDSDKLVCVVGGTDFPEVTVWDIENAECREIYRASDSTDTGKRYRAVQSLDRLPMPEEIPEFQVEGNSELLCAVAGVHELDGGKQGFIIAGGMDRCVRFWDVSRPEVSGVVSGLKHDSGKTAYSVLNPQANLKLVTEMVIPSKSGRSKSERIPRTTAIAAEQLDAGRNHQADVISVATLLRPYELLISADRTGVIKIFM</sequence>
<dbReference type="Gene3D" id="2.130.10.10">
    <property type="entry name" value="YVTN repeat-like/Quinoprotein amine dehydrogenase"/>
    <property type="match status" value="2"/>
</dbReference>
<dbReference type="GO" id="GO:0005794">
    <property type="term" value="C:Golgi apparatus"/>
    <property type="evidence" value="ECO:0007669"/>
    <property type="project" value="UniProtKB-SubCell"/>
</dbReference>
<dbReference type="PROSITE" id="PS50011">
    <property type="entry name" value="PROTEIN_KINASE_DOM"/>
    <property type="match status" value="1"/>
</dbReference>
<dbReference type="PhylomeDB" id="A0A060T6G4"/>